<evidence type="ECO:0000256" key="3">
    <source>
        <dbReference type="ARBA" id="ARBA00022723"/>
    </source>
</evidence>
<dbReference type="PROSITE" id="PS00086">
    <property type="entry name" value="CYTOCHROME_P450"/>
    <property type="match status" value="1"/>
</dbReference>
<protein>
    <submittedName>
        <fullName evidence="9">Benzoate 4-monooxygenase cytochrome P450</fullName>
    </submittedName>
</protein>
<evidence type="ECO:0000313" key="9">
    <source>
        <dbReference type="EMBL" id="GFF15540.1"/>
    </source>
</evidence>
<comment type="caution">
    <text evidence="9">The sequence shown here is derived from an EMBL/GenBank/DDBJ whole genome shotgun (WGS) entry which is preliminary data.</text>
</comment>
<dbReference type="InterPro" id="IPR017972">
    <property type="entry name" value="Cyt_P450_CS"/>
</dbReference>
<keyword evidence="6 8" id="KW-0503">Monooxygenase</keyword>
<dbReference type="OrthoDB" id="1470350at2759"/>
<organism evidence="9 10">
    <name type="scientific">Aspergillus terreus</name>
    <dbReference type="NCBI Taxonomy" id="33178"/>
    <lineage>
        <taxon>Eukaryota</taxon>
        <taxon>Fungi</taxon>
        <taxon>Dikarya</taxon>
        <taxon>Ascomycota</taxon>
        <taxon>Pezizomycotina</taxon>
        <taxon>Eurotiomycetes</taxon>
        <taxon>Eurotiomycetidae</taxon>
        <taxon>Eurotiales</taxon>
        <taxon>Aspergillaceae</taxon>
        <taxon>Aspergillus</taxon>
        <taxon>Aspergillus subgen. Circumdati</taxon>
    </lineage>
</organism>
<dbReference type="CDD" id="cd11059">
    <property type="entry name" value="CYP_fungal"/>
    <property type="match status" value="1"/>
</dbReference>
<dbReference type="PRINTS" id="PR00385">
    <property type="entry name" value="P450"/>
</dbReference>
<evidence type="ECO:0000256" key="5">
    <source>
        <dbReference type="ARBA" id="ARBA00023004"/>
    </source>
</evidence>
<dbReference type="Proteomes" id="UP000452235">
    <property type="component" value="Unassembled WGS sequence"/>
</dbReference>
<comment type="cofactor">
    <cofactor evidence="1 7">
        <name>heme</name>
        <dbReference type="ChEBI" id="CHEBI:30413"/>
    </cofactor>
</comment>
<evidence type="ECO:0000256" key="4">
    <source>
        <dbReference type="ARBA" id="ARBA00023002"/>
    </source>
</evidence>
<reference evidence="9 10" key="1">
    <citation type="submission" date="2020-01" db="EMBL/GenBank/DDBJ databases">
        <title>Aspergillus terreus IFO 6365 whole genome shotgun sequence.</title>
        <authorList>
            <person name="Kanamasa S."/>
            <person name="Takahashi H."/>
        </authorList>
    </citation>
    <scope>NUCLEOTIDE SEQUENCE [LARGE SCALE GENOMIC DNA]</scope>
    <source>
        <strain evidence="9 10">IFO 6365</strain>
    </source>
</reference>
<evidence type="ECO:0000256" key="1">
    <source>
        <dbReference type="ARBA" id="ARBA00001971"/>
    </source>
</evidence>
<evidence type="ECO:0000256" key="2">
    <source>
        <dbReference type="ARBA" id="ARBA00010617"/>
    </source>
</evidence>
<keyword evidence="3 7" id="KW-0479">Metal-binding</keyword>
<sequence>MIPILCLGALLFGWVLFHVHKNLISSPLRHLLGPKSFALTKWRLGYAEYRGMRTHCVNNLHKKYGEVVRVSPYEVSFSSLSALRKIYGSGSQFERDDFYQMFDAYDRKVLFSYSSGREHRERKKILNSAYTKTAIMSPSNVDMVEEKVKDFLALVQRDSSATGAVEIFSALHYFAMDSVSHFVYGATSPGRTTAMKGTHEHREIIDDMLDPARRKLFWYAAFWPRLTEMLYAQGAIVQKSLASFGLLPMKTPTYTGLREHSFPVIQHLETQQLLGPDDSLASRLLAGTIPSAKASAPMDTLDVAAECSDHFLAGIDTTSNTLMWVIYQLSRPENEGFQSKLRAEIQALDGPAGSGTFIYPEKAGALPYLDAVIRETLRLHAPSPGSEPRWSTNDEIIEGYTIPRGTVVSISPYTLHRQPQVFENPLRFDPERWLGPEDQVAERKRWFWAFSSGARMCIGVHLAMAEMTTLLANIYQNYWTHIPSEYLQVSPGMSARGDLFYDEHLSQVEEHKCWIQFVPIRALSTCLQGCV</sequence>
<evidence type="ECO:0000256" key="6">
    <source>
        <dbReference type="ARBA" id="ARBA00023033"/>
    </source>
</evidence>
<keyword evidence="7 8" id="KW-0349">Heme</keyword>
<dbReference type="PANTHER" id="PTHR24305:SF164">
    <property type="entry name" value="P450, PUTATIVE (EUROFUNG)-RELATED"/>
    <property type="match status" value="1"/>
</dbReference>
<dbReference type="Pfam" id="PF00067">
    <property type="entry name" value="p450"/>
    <property type="match status" value="1"/>
</dbReference>
<comment type="similarity">
    <text evidence="2 8">Belongs to the cytochrome P450 family.</text>
</comment>
<evidence type="ECO:0000313" key="10">
    <source>
        <dbReference type="Proteomes" id="UP000452235"/>
    </source>
</evidence>
<dbReference type="Gene3D" id="1.10.630.10">
    <property type="entry name" value="Cytochrome P450"/>
    <property type="match status" value="1"/>
</dbReference>
<keyword evidence="10" id="KW-1185">Reference proteome</keyword>
<dbReference type="GO" id="GO:0005506">
    <property type="term" value="F:iron ion binding"/>
    <property type="evidence" value="ECO:0007669"/>
    <property type="project" value="InterPro"/>
</dbReference>
<keyword evidence="5 7" id="KW-0408">Iron</keyword>
<dbReference type="AlphaFoldDB" id="A0A5M3YR89"/>
<dbReference type="EMBL" id="BLJY01000004">
    <property type="protein sequence ID" value="GFF15540.1"/>
    <property type="molecule type" value="Genomic_DNA"/>
</dbReference>
<dbReference type="GO" id="GO:0020037">
    <property type="term" value="F:heme binding"/>
    <property type="evidence" value="ECO:0007669"/>
    <property type="project" value="InterPro"/>
</dbReference>
<dbReference type="InterPro" id="IPR036396">
    <property type="entry name" value="Cyt_P450_sf"/>
</dbReference>
<dbReference type="VEuPathDB" id="FungiDB:ATEG_04675"/>
<dbReference type="GO" id="GO:0016705">
    <property type="term" value="F:oxidoreductase activity, acting on paired donors, with incorporation or reduction of molecular oxygen"/>
    <property type="evidence" value="ECO:0007669"/>
    <property type="project" value="InterPro"/>
</dbReference>
<keyword evidence="4 8" id="KW-0560">Oxidoreductase</keyword>
<dbReference type="InterPro" id="IPR001128">
    <property type="entry name" value="Cyt_P450"/>
</dbReference>
<dbReference type="GO" id="GO:0004497">
    <property type="term" value="F:monooxygenase activity"/>
    <property type="evidence" value="ECO:0007669"/>
    <property type="project" value="UniProtKB-KW"/>
</dbReference>
<dbReference type="InterPro" id="IPR050121">
    <property type="entry name" value="Cytochrome_P450_monoxygenase"/>
</dbReference>
<feature type="binding site" description="axial binding residue" evidence="7">
    <location>
        <position position="457"/>
    </location>
    <ligand>
        <name>heme</name>
        <dbReference type="ChEBI" id="CHEBI:30413"/>
    </ligand>
    <ligandPart>
        <name>Fe</name>
        <dbReference type="ChEBI" id="CHEBI:18248"/>
    </ligandPart>
</feature>
<dbReference type="SUPFAM" id="SSF48264">
    <property type="entry name" value="Cytochrome P450"/>
    <property type="match status" value="1"/>
</dbReference>
<dbReference type="InterPro" id="IPR002403">
    <property type="entry name" value="Cyt_P450_E_grp-IV"/>
</dbReference>
<evidence type="ECO:0000256" key="8">
    <source>
        <dbReference type="RuleBase" id="RU000461"/>
    </source>
</evidence>
<proteinExistence type="inferred from homology"/>
<name>A0A5M3YR89_ASPTE</name>
<accession>A0A5M3YR89</accession>
<evidence type="ECO:0000256" key="7">
    <source>
        <dbReference type="PIRSR" id="PIRSR602403-1"/>
    </source>
</evidence>
<dbReference type="PRINTS" id="PR00465">
    <property type="entry name" value="EP450IV"/>
</dbReference>
<gene>
    <name evidence="9" type="ORF">ATEIFO6365_0004065900</name>
</gene>
<dbReference type="PANTHER" id="PTHR24305">
    <property type="entry name" value="CYTOCHROME P450"/>
    <property type="match status" value="1"/>
</dbReference>